<evidence type="ECO:0000313" key="7">
    <source>
        <dbReference type="EMBL" id="CAB4002356.1"/>
    </source>
</evidence>
<evidence type="ECO:0000313" key="8">
    <source>
        <dbReference type="Proteomes" id="UP001152795"/>
    </source>
</evidence>
<dbReference type="GO" id="GO:0007033">
    <property type="term" value="P:vacuole organization"/>
    <property type="evidence" value="ECO:0007669"/>
    <property type="project" value="TreeGrafter"/>
</dbReference>
<organism evidence="7 8">
    <name type="scientific">Paramuricea clavata</name>
    <name type="common">Red gorgonian</name>
    <name type="synonym">Violescent sea-whip</name>
    <dbReference type="NCBI Taxonomy" id="317549"/>
    <lineage>
        <taxon>Eukaryota</taxon>
        <taxon>Metazoa</taxon>
        <taxon>Cnidaria</taxon>
        <taxon>Anthozoa</taxon>
        <taxon>Octocorallia</taxon>
        <taxon>Malacalcyonacea</taxon>
        <taxon>Plexauridae</taxon>
        <taxon>Paramuricea</taxon>
    </lineage>
</organism>
<dbReference type="Pfam" id="PF23341">
    <property type="entry name" value="PEP5_VPS11_N"/>
    <property type="match status" value="1"/>
</dbReference>
<dbReference type="GO" id="GO:0048284">
    <property type="term" value="P:organelle fusion"/>
    <property type="evidence" value="ECO:0007669"/>
    <property type="project" value="TreeGrafter"/>
</dbReference>
<sequence length="173" mass="19606">MAMLQWRRFNFFEKEAAKDAGTKQPWNLLQDVNIVATTSGRGQLIFDIEGNIFFLDRSLTSTSFKAFEIRVLFLCQLRQHSILVSIGEDEEGINPLIKVWNLDKTDKMGNPMCMRITRAIPGNRPVAVSCLAVYENLTQMAVGFEDGSAVVYKGDVTRDRHSKSRVIHQDNPP</sequence>
<evidence type="ECO:0000256" key="4">
    <source>
        <dbReference type="ARBA" id="ARBA00022833"/>
    </source>
</evidence>
<reference evidence="7" key="1">
    <citation type="submission" date="2020-04" db="EMBL/GenBank/DDBJ databases">
        <authorList>
            <person name="Alioto T."/>
            <person name="Alioto T."/>
            <person name="Gomez Garrido J."/>
        </authorList>
    </citation>
    <scope>NUCLEOTIDE SEQUENCE</scope>
    <source>
        <strain evidence="7">A484AB</strain>
    </source>
</reference>
<evidence type="ECO:0000256" key="3">
    <source>
        <dbReference type="ARBA" id="ARBA00022771"/>
    </source>
</evidence>
<dbReference type="SUPFAM" id="SSF50978">
    <property type="entry name" value="WD40 repeat-like"/>
    <property type="match status" value="1"/>
</dbReference>
<dbReference type="GO" id="GO:0008270">
    <property type="term" value="F:zinc ion binding"/>
    <property type="evidence" value="ECO:0007669"/>
    <property type="project" value="UniProtKB-KW"/>
</dbReference>
<dbReference type="PANTHER" id="PTHR23323:SF24">
    <property type="entry name" value="VACUOLAR PROTEIN SORTING-ASSOCIATED PROTEIN 11 HOMOLOG"/>
    <property type="match status" value="1"/>
</dbReference>
<dbReference type="GO" id="GO:0030674">
    <property type="term" value="F:protein-macromolecule adaptor activity"/>
    <property type="evidence" value="ECO:0007669"/>
    <property type="project" value="TreeGrafter"/>
</dbReference>
<gene>
    <name evidence="7" type="ORF">PACLA_8A030361</name>
</gene>
<keyword evidence="3" id="KW-0863">Zinc-finger</keyword>
<dbReference type="EMBL" id="CACRXK020004329">
    <property type="protein sequence ID" value="CAB4002356.1"/>
    <property type="molecule type" value="Genomic_DNA"/>
</dbReference>
<evidence type="ECO:0000259" key="6">
    <source>
        <dbReference type="Pfam" id="PF23341"/>
    </source>
</evidence>
<dbReference type="OrthoDB" id="26184at2759"/>
<dbReference type="Proteomes" id="UP001152795">
    <property type="component" value="Unassembled WGS sequence"/>
</dbReference>
<dbReference type="GO" id="GO:0031902">
    <property type="term" value="C:late endosome membrane"/>
    <property type="evidence" value="ECO:0007669"/>
    <property type="project" value="UniProtKB-SubCell"/>
</dbReference>
<dbReference type="InterPro" id="IPR036322">
    <property type="entry name" value="WD40_repeat_dom_sf"/>
</dbReference>
<keyword evidence="8" id="KW-1185">Reference proteome</keyword>
<keyword evidence="5" id="KW-0472">Membrane</keyword>
<dbReference type="GO" id="GO:0006904">
    <property type="term" value="P:vesicle docking involved in exocytosis"/>
    <property type="evidence" value="ECO:0007669"/>
    <property type="project" value="TreeGrafter"/>
</dbReference>
<keyword evidence="4" id="KW-0862">Zinc</keyword>
<proteinExistence type="predicted"/>
<dbReference type="GO" id="GO:0030897">
    <property type="term" value="C:HOPS complex"/>
    <property type="evidence" value="ECO:0007669"/>
    <property type="project" value="TreeGrafter"/>
</dbReference>
<dbReference type="PANTHER" id="PTHR23323">
    <property type="entry name" value="VACUOLAR PROTEIN SORTING-ASSOCIATED PROTEIN"/>
    <property type="match status" value="1"/>
</dbReference>
<dbReference type="InterPro" id="IPR057307">
    <property type="entry name" value="PEP5_VPS11_N"/>
</dbReference>
<dbReference type="GO" id="GO:0007032">
    <property type="term" value="P:endosome organization"/>
    <property type="evidence" value="ECO:0007669"/>
    <property type="project" value="TreeGrafter"/>
</dbReference>
<feature type="domain" description="PEP5/VPS11 N-terminal" evidence="6">
    <location>
        <begin position="6"/>
        <end position="171"/>
    </location>
</feature>
<evidence type="ECO:0000256" key="1">
    <source>
        <dbReference type="ARBA" id="ARBA00004492"/>
    </source>
</evidence>
<comment type="subcellular location">
    <subcellularLocation>
        <location evidence="1">Late endosome membrane</location>
        <topology evidence="1">Peripheral membrane protein</topology>
        <orientation evidence="1">Cytoplasmic side</orientation>
    </subcellularLocation>
</comment>
<keyword evidence="2" id="KW-0479">Metal-binding</keyword>
<comment type="caution">
    <text evidence="7">The sequence shown here is derived from an EMBL/GenBank/DDBJ whole genome shotgun (WGS) entry which is preliminary data.</text>
</comment>
<protein>
    <submittedName>
        <fullName evidence="7">Vacuolar sorting-associated 11 homolog</fullName>
    </submittedName>
</protein>
<dbReference type="AlphaFoldDB" id="A0A7D9E8B2"/>
<evidence type="ECO:0000256" key="5">
    <source>
        <dbReference type="ARBA" id="ARBA00023136"/>
    </source>
</evidence>
<name>A0A7D9E8B2_PARCT</name>
<accession>A0A7D9E8B2</accession>
<feature type="non-terminal residue" evidence="7">
    <location>
        <position position="1"/>
    </location>
</feature>
<evidence type="ECO:0000256" key="2">
    <source>
        <dbReference type="ARBA" id="ARBA00022723"/>
    </source>
</evidence>